<organism evidence="1 2">
    <name type="scientific">Methanonatronarchaeum thermophilum</name>
    <dbReference type="NCBI Taxonomy" id="1927129"/>
    <lineage>
        <taxon>Archaea</taxon>
        <taxon>Methanobacteriati</taxon>
        <taxon>Methanobacteriota</taxon>
        <taxon>Methanonatronarchaeia</taxon>
        <taxon>Methanonatronarchaeales</taxon>
        <taxon>Methanonatronarchaeaceae</taxon>
        <taxon>Methanonatronarchaeum</taxon>
    </lineage>
</organism>
<protein>
    <submittedName>
        <fullName evidence="1">PLD superfamily nuclease domain containing protein</fullName>
    </submittedName>
</protein>
<dbReference type="AlphaFoldDB" id="A0A1Y3GDC0"/>
<dbReference type="CDD" id="cd09117">
    <property type="entry name" value="PLDc_Bfil_DEXD_like"/>
    <property type="match status" value="1"/>
</dbReference>
<reference evidence="1 2" key="1">
    <citation type="submission" date="2016-12" db="EMBL/GenBank/DDBJ databases">
        <title>Discovery of methanogenic haloarchaea.</title>
        <authorList>
            <person name="Sorokin D.Y."/>
            <person name="Makarova K.S."/>
            <person name="Abbas B."/>
            <person name="Ferrer M."/>
            <person name="Golyshin P.N."/>
        </authorList>
    </citation>
    <scope>NUCLEOTIDE SEQUENCE [LARGE SCALE GENOMIC DNA]</scope>
    <source>
        <strain evidence="1">AMET1</strain>
    </source>
</reference>
<comment type="caution">
    <text evidence="1">The sequence shown here is derived from an EMBL/GenBank/DDBJ whole genome shotgun (WGS) entry which is preliminary data.</text>
</comment>
<sequence length="960" mass="111986">MVNGSFDSSLIDLGTKFKEDLKSGEFNNFLFITYGIEPGLIEWFPKGSDITILTRRQEIEKIINSEYSDKVKTKILDSHAKIYLMWNQKEIRCWLGSFNFTGGGLFSNIEWCSFFTGELEAPLEKSKMEEENFNPNLTDKCEVNQILDFSSSILAKRDPQLTDNLFENSKFPLILLHSDGSNTLKKSIEKIIDDKILKEIVYITPFFSKEGIMNIIPKGINPEDVELKVLTNKPSKRNYDAGNFPRRSKIEELEEKLDNFKLLKRSSKGEGTTLPDGKEIRDGFIHMKFIGVLLESKKGEEEFHSIFTSANLSKKVWKDKFKSIEVGIWNRDPRVNKKIRTFLEKFKFCFSKFDDEDLEEIDKTLKELEVEEEKKEIWLENTFRDLLTLTKNRLKIEKSASLPKIKDLTCSVFFKNLIDKKQEKEEIVFSEGKDCYSGEMKILEEKKNLVIDFIKINFETNLVEPQKRIKQKHTKKYLENIENLKKEWDAVVIDGDPISKFEIPLEYDDSNIKNILLRKTGKSKNSKTIILEKIEKQPHFEDGLIEDKKASIKTIQGIGDVYEIEIKTNSSIKPPFDTLGFYNDCGEKIDFIGFSKKNERIFYYFYPEIQGRELTVKVEKPYKSYLNQETSKIKIPRYNANYKSKQDKIKKIELNHTLSHEKYSHIPEKLNENKFISEKSSLKINAPKKDIGNLKDAELKYYWKEDSLLYNAPQIKSIGQEFKPFNPYSKIYYRGLIQKEHSGRKVNLMTSSRSLKVKKKLIESIDIKMHNFPRELPLDKLDENSLLGFLKLGEENITYDTASGILQKKPDIIVYKNGSKLPTKNFETLNSGRVIFIPIFFRDIGRENSFIFIFKFKNDTSYTSNFAWYLKIKKYKISMNGKEKITIEDKTGGSSLPIKKNENTKEKIELKFNQELSKGESSRIKGELEEKNKIYPIDESFPKKFPIKLKKDSLLVFKSK</sequence>
<gene>
    <name evidence="1" type="ORF">AMET1_1224</name>
</gene>
<dbReference type="Proteomes" id="UP000195137">
    <property type="component" value="Unassembled WGS sequence"/>
</dbReference>
<dbReference type="RefSeq" id="WP_086637598.1">
    <property type="nucleotide sequence ID" value="NZ_MRZU01000004.1"/>
</dbReference>
<dbReference type="OrthoDB" id="386349at2157"/>
<accession>A0A1Y3GDC0</accession>
<dbReference type="Gene3D" id="3.30.870.10">
    <property type="entry name" value="Endonuclease Chain A"/>
    <property type="match status" value="1"/>
</dbReference>
<dbReference type="EMBL" id="MRZU01000004">
    <property type="protein sequence ID" value="OUJ18313.1"/>
    <property type="molecule type" value="Genomic_DNA"/>
</dbReference>
<keyword evidence="2" id="KW-1185">Reference proteome</keyword>
<evidence type="ECO:0000313" key="1">
    <source>
        <dbReference type="EMBL" id="OUJ18313.1"/>
    </source>
</evidence>
<name>A0A1Y3GDC0_9EURY</name>
<evidence type="ECO:0000313" key="2">
    <source>
        <dbReference type="Proteomes" id="UP000195137"/>
    </source>
</evidence>
<proteinExistence type="predicted"/>